<dbReference type="Gene3D" id="3.50.50.60">
    <property type="entry name" value="FAD/NAD(P)-binding domain"/>
    <property type="match status" value="1"/>
</dbReference>
<dbReference type="AlphaFoldDB" id="A0A941BIM5"/>
<protein>
    <submittedName>
        <fullName evidence="2">FAD-dependent monooxygenase</fullName>
    </submittedName>
</protein>
<feature type="domain" description="FAD-binding" evidence="1">
    <location>
        <begin position="15"/>
        <end position="336"/>
    </location>
</feature>
<proteinExistence type="predicted"/>
<accession>A0A941BIM5</accession>
<name>A0A941BIM5_9BURK</name>
<evidence type="ECO:0000313" key="2">
    <source>
        <dbReference type="EMBL" id="MBQ0932883.1"/>
    </source>
</evidence>
<comment type="caution">
    <text evidence="2">The sequence shown here is derived from an EMBL/GenBank/DDBJ whole genome shotgun (WGS) entry which is preliminary data.</text>
</comment>
<dbReference type="Pfam" id="PF01494">
    <property type="entry name" value="FAD_binding_3"/>
    <property type="match status" value="1"/>
</dbReference>
<organism evidence="2 3">
    <name type="scientific">Ideonella alba</name>
    <dbReference type="NCBI Taxonomy" id="2824118"/>
    <lineage>
        <taxon>Bacteria</taxon>
        <taxon>Pseudomonadati</taxon>
        <taxon>Pseudomonadota</taxon>
        <taxon>Betaproteobacteria</taxon>
        <taxon>Burkholderiales</taxon>
        <taxon>Sphaerotilaceae</taxon>
        <taxon>Ideonella</taxon>
    </lineage>
</organism>
<dbReference type="InterPro" id="IPR050407">
    <property type="entry name" value="Geranylgeranyl_reductase"/>
</dbReference>
<gene>
    <name evidence="2" type="ORF">KAK03_20630</name>
</gene>
<dbReference type="InterPro" id="IPR036188">
    <property type="entry name" value="FAD/NAD-bd_sf"/>
</dbReference>
<keyword evidence="2" id="KW-0503">Monooxygenase</keyword>
<dbReference type="GO" id="GO:0004497">
    <property type="term" value="F:monooxygenase activity"/>
    <property type="evidence" value="ECO:0007669"/>
    <property type="project" value="UniProtKB-KW"/>
</dbReference>
<evidence type="ECO:0000259" key="1">
    <source>
        <dbReference type="Pfam" id="PF01494"/>
    </source>
</evidence>
<evidence type="ECO:0000313" key="3">
    <source>
        <dbReference type="Proteomes" id="UP000676246"/>
    </source>
</evidence>
<dbReference type="PANTHER" id="PTHR42685">
    <property type="entry name" value="GERANYLGERANYL DIPHOSPHATE REDUCTASE"/>
    <property type="match status" value="1"/>
</dbReference>
<keyword evidence="3" id="KW-1185">Reference proteome</keyword>
<dbReference type="PRINTS" id="PR00411">
    <property type="entry name" value="PNDRDTASEI"/>
</dbReference>
<dbReference type="RefSeq" id="WP_210856588.1">
    <property type="nucleotide sequence ID" value="NZ_JAGQDD010000021.1"/>
</dbReference>
<dbReference type="PRINTS" id="PR00368">
    <property type="entry name" value="FADPNR"/>
</dbReference>
<dbReference type="InterPro" id="IPR002938">
    <property type="entry name" value="FAD-bd"/>
</dbReference>
<reference evidence="2 3" key="1">
    <citation type="submission" date="2021-04" db="EMBL/GenBank/DDBJ databases">
        <title>The genome sequence of Ideonella sp. 3Y2.</title>
        <authorList>
            <person name="Liu Y."/>
        </authorList>
    </citation>
    <scope>NUCLEOTIDE SEQUENCE [LARGE SCALE GENOMIC DNA]</scope>
    <source>
        <strain evidence="2 3">3Y2</strain>
    </source>
</reference>
<sequence length="411" mass="43777">MPDWNQPLSDLPDATDVLVVGSGPAGSAAARVLAQAGRSVVMVDAQAFPRDKTCGDGLVPDTHAALRRLGVIDEVLQRAQGAAAARCLAPNGRHVDVAGELAVLPRRELDALLCRAAVAAGALHAAPARFVASLRGDSGRVTGALLDDGQRQRPLSARWLVLATGAGTGPLAAMGLCQRKSPSCMAIRGYVRHTDPDMAAAVGGLRFVWHPTLRDGYGWIFEGPDHTYNLGTGVLVGQLDEDRGKPPRNLRRMFDDFVAVDPVAARLVREGTMVGELKGAPLRCDLEGAAWTAPGVLVAGDAVGATYSFSGEGIGKAMETGIAAAEALIAHRGDDAAVEAAYRASLQALKPRFEMYRQAASFNRHPWLLNIMVWRANQSPRIRAKLSDILNERRMPGSLLTWRGIRSMLLP</sequence>
<dbReference type="EMBL" id="JAGQDD010000021">
    <property type="protein sequence ID" value="MBQ0932883.1"/>
    <property type="molecule type" value="Genomic_DNA"/>
</dbReference>
<dbReference type="PANTHER" id="PTHR42685:SF22">
    <property type="entry name" value="CONDITIONED MEDIUM FACTOR RECEPTOR 1"/>
    <property type="match status" value="1"/>
</dbReference>
<keyword evidence="2" id="KW-0560">Oxidoreductase</keyword>
<dbReference type="GO" id="GO:0071949">
    <property type="term" value="F:FAD binding"/>
    <property type="evidence" value="ECO:0007669"/>
    <property type="project" value="InterPro"/>
</dbReference>
<dbReference type="SUPFAM" id="SSF51905">
    <property type="entry name" value="FAD/NAD(P)-binding domain"/>
    <property type="match status" value="1"/>
</dbReference>
<dbReference type="Proteomes" id="UP000676246">
    <property type="component" value="Unassembled WGS sequence"/>
</dbReference>